<dbReference type="SUPFAM" id="SSF54637">
    <property type="entry name" value="Thioesterase/thiol ester dehydrase-isomerase"/>
    <property type="match status" value="1"/>
</dbReference>
<dbReference type="Proteomes" id="UP000031523">
    <property type="component" value="Chromosome"/>
</dbReference>
<evidence type="ECO:0000313" key="2">
    <source>
        <dbReference type="Proteomes" id="UP000031523"/>
    </source>
</evidence>
<dbReference type="KEGG" id="sals:SLNWT_0612"/>
<reference evidence="1 2" key="1">
    <citation type="submission" date="2015-01" db="EMBL/GenBank/DDBJ databases">
        <title>Enhanced salinomycin production by adjusting the supply of polyketide extender units in Streptomyce albus DSM 41398.</title>
        <authorList>
            <person name="Lu C."/>
        </authorList>
    </citation>
    <scope>NUCLEOTIDE SEQUENCE [LARGE SCALE GENOMIC DNA]</scope>
    <source>
        <strain evidence="2">ATCC 21838 / DSM 41398 / FERM P-419 / JCM 4703 / NBRC 107858</strain>
    </source>
</reference>
<keyword evidence="2" id="KW-1185">Reference proteome</keyword>
<dbReference type="Pfam" id="PF13279">
    <property type="entry name" value="4HBT_2"/>
    <property type="match status" value="1"/>
</dbReference>
<dbReference type="CDD" id="cd00586">
    <property type="entry name" value="4HBT"/>
    <property type="match status" value="1"/>
</dbReference>
<proteinExistence type="predicted"/>
<dbReference type="PANTHER" id="PTHR31793">
    <property type="entry name" value="4-HYDROXYBENZOYL-COA THIOESTERASE FAMILY MEMBER"/>
    <property type="match status" value="1"/>
</dbReference>
<dbReference type="GO" id="GO:0047617">
    <property type="term" value="F:fatty acyl-CoA hydrolase activity"/>
    <property type="evidence" value="ECO:0007669"/>
    <property type="project" value="TreeGrafter"/>
</dbReference>
<dbReference type="AlphaFoldDB" id="A0A0B5EG32"/>
<dbReference type="Gene3D" id="3.10.129.10">
    <property type="entry name" value="Hotdog Thioesterase"/>
    <property type="match status" value="1"/>
</dbReference>
<organism evidence="1 2">
    <name type="scientific">Streptomyces albus (strain ATCC 21838 / DSM 41398 / FERM P-419 / JCM 4703 / NBRC 107858)</name>
    <dbReference type="NCBI Taxonomy" id="1081613"/>
    <lineage>
        <taxon>Bacteria</taxon>
        <taxon>Bacillati</taxon>
        <taxon>Actinomycetota</taxon>
        <taxon>Actinomycetes</taxon>
        <taxon>Kitasatosporales</taxon>
        <taxon>Streptomycetaceae</taxon>
        <taxon>Streptomyces</taxon>
    </lineage>
</organism>
<protein>
    <recommendedName>
        <fullName evidence="3">Thioesterase</fullName>
    </recommendedName>
</protein>
<name>A0A0B5EG32_STRA4</name>
<dbReference type="PANTHER" id="PTHR31793:SF24">
    <property type="entry name" value="LONG-CHAIN ACYL-COA THIOESTERASE FADM"/>
    <property type="match status" value="1"/>
</dbReference>
<evidence type="ECO:0008006" key="3">
    <source>
        <dbReference type="Google" id="ProtNLM"/>
    </source>
</evidence>
<dbReference type="InterPro" id="IPR029069">
    <property type="entry name" value="HotDog_dom_sf"/>
</dbReference>
<accession>A0A0B5EG32</accession>
<dbReference type="EMBL" id="CP010519">
    <property type="protein sequence ID" value="AJE80988.1"/>
    <property type="molecule type" value="Genomic_DNA"/>
</dbReference>
<sequence length="140" mass="15275">MAQPYSVPVTVRGYETDTQGHLNQAVYLQYAEHARWSLLQEAGIRQSDLLAQGIGPAALETTIKYRRELHAGDEVEVSCAFVWGEGKTFTLEQSITLRDGTLSAQVTAVGGILDLAARKLVPDPAARMRALARKPELLGL</sequence>
<dbReference type="InterPro" id="IPR050563">
    <property type="entry name" value="4-hydroxybenzoyl-CoA_TE"/>
</dbReference>
<evidence type="ECO:0000313" key="1">
    <source>
        <dbReference type="EMBL" id="AJE80988.1"/>
    </source>
</evidence>
<gene>
    <name evidence="1" type="ORF">SLNWT_0612</name>
</gene>